<dbReference type="AlphaFoldDB" id="A0A507B0F2"/>
<comment type="caution">
    <text evidence="3">The sequence shown here is derived from an EMBL/GenBank/DDBJ whole genome shotgun (WGS) entry which is preliminary data.</text>
</comment>
<dbReference type="Proteomes" id="UP000319257">
    <property type="component" value="Unassembled WGS sequence"/>
</dbReference>
<feature type="compositionally biased region" description="Basic residues" evidence="1">
    <location>
        <begin position="242"/>
        <end position="255"/>
    </location>
</feature>
<accession>A0A507B0F2</accession>
<dbReference type="RefSeq" id="XP_030994918.1">
    <property type="nucleotide sequence ID" value="XM_031141037.1"/>
</dbReference>
<dbReference type="STRING" id="1093900.A0A507B0F2"/>
<feature type="region of interest" description="Disordered" evidence="1">
    <location>
        <begin position="56"/>
        <end position="175"/>
    </location>
</feature>
<feature type="region of interest" description="Disordered" evidence="1">
    <location>
        <begin position="242"/>
        <end position="263"/>
    </location>
</feature>
<keyword evidence="4" id="KW-1185">Reference proteome</keyword>
<dbReference type="InterPro" id="IPR054505">
    <property type="entry name" value="Myb_DNA-bind_8"/>
</dbReference>
<feature type="compositionally biased region" description="Polar residues" evidence="1">
    <location>
        <begin position="161"/>
        <end position="172"/>
    </location>
</feature>
<gene>
    <name evidence="3" type="ORF">E0L32_006407</name>
</gene>
<proteinExistence type="predicted"/>
<sequence>MASAHDTPMTRFLFAILKQKNLKDIDWTQVASDSILSQPISNGHAARMRYSRFRSHMLGLEPQRRNRPSPVAKSKVTKSKKTAPVKKDEPVKSDPGSAAETSSLHAIPKAESPTVKKEPCQTRDEALTQHDSSPAVSAPINESQVQFQSRLLTPASDTDPMATSQSYASSPTSDLLPPDAAAFDFASASQLAPDSQGIWPQAIQYHPLGHMYNPGPWAPSLYDPHHHHQVLHMQQHENSLAHHYHQQHQHQHQHQHQQTPAHLQLQPGHDLQPFYRTHDGHLAGITTQTTGIDPVAGSSDVKQED</sequence>
<feature type="compositionally biased region" description="Basic residues" evidence="1">
    <location>
        <begin position="75"/>
        <end position="84"/>
    </location>
</feature>
<evidence type="ECO:0000259" key="2">
    <source>
        <dbReference type="Pfam" id="PF22980"/>
    </source>
</evidence>
<feature type="domain" description="Myb-like DNA-binding" evidence="2">
    <location>
        <begin position="9"/>
        <end position="55"/>
    </location>
</feature>
<name>A0A507B0F2_9PEZI</name>
<feature type="compositionally biased region" description="Polar residues" evidence="1">
    <location>
        <begin position="129"/>
        <end position="151"/>
    </location>
</feature>
<dbReference type="EMBL" id="SKBQ01000036">
    <property type="protein sequence ID" value="TPX13207.1"/>
    <property type="molecule type" value="Genomic_DNA"/>
</dbReference>
<dbReference type="GeneID" id="41973854"/>
<reference evidence="3 4" key="1">
    <citation type="submission" date="2019-06" db="EMBL/GenBank/DDBJ databases">
        <title>Draft genome sequence of the filamentous fungus Phialemoniopsis curvata isolated from diesel fuel.</title>
        <authorList>
            <person name="Varaljay V.A."/>
            <person name="Lyon W.J."/>
            <person name="Crouch A.L."/>
            <person name="Drake C.E."/>
            <person name="Hollomon J.M."/>
            <person name="Nadeau L.J."/>
            <person name="Nunn H.S."/>
            <person name="Stevenson B.S."/>
            <person name="Bojanowski C.L."/>
            <person name="Crookes-Goodson W.J."/>
        </authorList>
    </citation>
    <scope>NUCLEOTIDE SEQUENCE [LARGE SCALE GENOMIC DNA]</scope>
    <source>
        <strain evidence="3 4">D216</strain>
    </source>
</reference>
<feature type="compositionally biased region" description="Basic and acidic residues" evidence="1">
    <location>
        <begin position="114"/>
        <end position="128"/>
    </location>
</feature>
<dbReference type="Pfam" id="PF22980">
    <property type="entry name" value="Myb_DNA-bind_8"/>
    <property type="match status" value="1"/>
</dbReference>
<evidence type="ECO:0000313" key="4">
    <source>
        <dbReference type="Proteomes" id="UP000319257"/>
    </source>
</evidence>
<feature type="region of interest" description="Disordered" evidence="1">
    <location>
        <begin position="285"/>
        <end position="305"/>
    </location>
</feature>
<evidence type="ECO:0000256" key="1">
    <source>
        <dbReference type="SAM" id="MobiDB-lite"/>
    </source>
</evidence>
<organism evidence="3 4">
    <name type="scientific">Thyridium curvatum</name>
    <dbReference type="NCBI Taxonomy" id="1093900"/>
    <lineage>
        <taxon>Eukaryota</taxon>
        <taxon>Fungi</taxon>
        <taxon>Dikarya</taxon>
        <taxon>Ascomycota</taxon>
        <taxon>Pezizomycotina</taxon>
        <taxon>Sordariomycetes</taxon>
        <taxon>Sordariomycetidae</taxon>
        <taxon>Thyridiales</taxon>
        <taxon>Thyridiaceae</taxon>
        <taxon>Thyridium</taxon>
    </lineage>
</organism>
<protein>
    <recommendedName>
        <fullName evidence="2">Myb-like DNA-binding domain-containing protein</fullName>
    </recommendedName>
</protein>
<evidence type="ECO:0000313" key="3">
    <source>
        <dbReference type="EMBL" id="TPX13207.1"/>
    </source>
</evidence>
<dbReference type="InParanoid" id="A0A507B0F2"/>
<dbReference type="OrthoDB" id="3944408at2759"/>